<name>A0A165SXM7_9HYPH</name>
<dbReference type="Gene3D" id="3.60.10.10">
    <property type="entry name" value="Endonuclease/exonuclease/phosphatase"/>
    <property type="match status" value="1"/>
</dbReference>
<keyword evidence="4" id="KW-1185">Reference proteome</keyword>
<evidence type="ECO:0000313" key="4">
    <source>
        <dbReference type="Proteomes" id="UP000076577"/>
    </source>
</evidence>
<reference evidence="3 4" key="1">
    <citation type="journal article" date="2016" name="Front. Microbiol.">
        <title>Comparative Genomic Analysis Reveals a Diverse Repertoire of Genes Involved in Prokaryote-Eukaryote Interactions within the Pseudovibrio Genus.</title>
        <authorList>
            <person name="Romano S."/>
            <person name="Fernandez-Guerra A."/>
            <person name="Reen F.J."/>
            <person name="Glockner F.O."/>
            <person name="Crowley S.P."/>
            <person name="O'Sullivan O."/>
            <person name="Cotter P.D."/>
            <person name="Adams C."/>
            <person name="Dobson A.D."/>
            <person name="O'Gara F."/>
        </authorList>
    </citation>
    <scope>NUCLEOTIDE SEQUENCE [LARGE SCALE GENOMIC DNA]</scope>
    <source>
        <strain evidence="3 4">Ad2</strain>
    </source>
</reference>
<evidence type="ECO:0000313" key="3">
    <source>
        <dbReference type="EMBL" id="KZL04620.1"/>
    </source>
</evidence>
<dbReference type="AlphaFoldDB" id="A0A165SXM7"/>
<dbReference type="STRING" id="989403.SAMN05421798_1045"/>
<sequence length="352" mass="40008">MSKIILVLATVWLVYATVHETLTGQIWFWVLPEMMPPIVFAAAPIILILATLLMKRFRLWVVAFSITAFVISMPSTGINFAAFTQHSPPSKISAQVHVVQMNTDFWAQQREGSLTDPRNKHAMLNFLRSLDADIYLLQEHMRPKGNQAIPLTDLSDVAEKFPEYQAITAGTLLTLTRLPVVDHTVVNPKNQYSLRLPPPPYALKVNVQVGDQILSTYNVYMPIQILLEKQWLSSEFYDEIRTRYFVRKDEFHHITQDVARNDLPLVIAGDFNTSPAMGDNRSLLNITTDAASFSKALYPATWRVGGQLPKLWRTDWLLIRNNVTVSQFQSLDPKGNSDHLVQSVTLSLYEKD</sequence>
<accession>A0A165SXM7</accession>
<keyword evidence="1" id="KW-0812">Transmembrane</keyword>
<dbReference type="Proteomes" id="UP000076577">
    <property type="component" value="Unassembled WGS sequence"/>
</dbReference>
<comment type="caution">
    <text evidence="3">The sequence shown here is derived from an EMBL/GenBank/DDBJ whole genome shotgun (WGS) entry which is preliminary data.</text>
</comment>
<gene>
    <name evidence="3" type="ORF">PsAD2_04704</name>
</gene>
<dbReference type="PATRIC" id="fig|989403.3.peg.5145"/>
<dbReference type="Pfam" id="PF03372">
    <property type="entry name" value="Exo_endo_phos"/>
    <property type="match status" value="1"/>
</dbReference>
<dbReference type="InterPro" id="IPR005135">
    <property type="entry name" value="Endo/exonuclease/phosphatase"/>
</dbReference>
<dbReference type="GO" id="GO:0003824">
    <property type="term" value="F:catalytic activity"/>
    <property type="evidence" value="ECO:0007669"/>
    <property type="project" value="InterPro"/>
</dbReference>
<feature type="domain" description="Endonuclease/exonuclease/phosphatase" evidence="2">
    <location>
        <begin position="114"/>
        <end position="339"/>
    </location>
</feature>
<dbReference type="SUPFAM" id="SSF56219">
    <property type="entry name" value="DNase I-like"/>
    <property type="match status" value="1"/>
</dbReference>
<evidence type="ECO:0000259" key="2">
    <source>
        <dbReference type="Pfam" id="PF03372"/>
    </source>
</evidence>
<organism evidence="3 4">
    <name type="scientific">Pseudovibrio axinellae</name>
    <dbReference type="NCBI Taxonomy" id="989403"/>
    <lineage>
        <taxon>Bacteria</taxon>
        <taxon>Pseudomonadati</taxon>
        <taxon>Pseudomonadota</taxon>
        <taxon>Alphaproteobacteria</taxon>
        <taxon>Hyphomicrobiales</taxon>
        <taxon>Stappiaceae</taxon>
        <taxon>Pseudovibrio</taxon>
    </lineage>
</organism>
<feature type="transmembrane region" description="Helical" evidence="1">
    <location>
        <begin position="26"/>
        <end position="52"/>
    </location>
</feature>
<proteinExistence type="predicted"/>
<evidence type="ECO:0000256" key="1">
    <source>
        <dbReference type="SAM" id="Phobius"/>
    </source>
</evidence>
<feature type="transmembrane region" description="Helical" evidence="1">
    <location>
        <begin position="59"/>
        <end position="83"/>
    </location>
</feature>
<dbReference type="EMBL" id="LMCB01000161">
    <property type="protein sequence ID" value="KZL04620.1"/>
    <property type="molecule type" value="Genomic_DNA"/>
</dbReference>
<dbReference type="InterPro" id="IPR036691">
    <property type="entry name" value="Endo/exonu/phosph_ase_sf"/>
</dbReference>
<protein>
    <recommendedName>
        <fullName evidence="2">Endonuclease/exonuclease/phosphatase domain-containing protein</fullName>
    </recommendedName>
</protein>
<keyword evidence="1" id="KW-1133">Transmembrane helix</keyword>
<keyword evidence="1" id="KW-0472">Membrane</keyword>